<protein>
    <recommendedName>
        <fullName evidence="5">Sec1-like protein</fullName>
    </recommendedName>
</protein>
<evidence type="ECO:0008006" key="5">
    <source>
        <dbReference type="Google" id="ProtNLM"/>
    </source>
</evidence>
<name>A0A507FNK4_9FUNG</name>
<comment type="caution">
    <text evidence="3">The sequence shown here is derived from an EMBL/GenBank/DDBJ whole genome shotgun (WGS) entry which is preliminary data.</text>
</comment>
<dbReference type="InterPro" id="IPR027482">
    <property type="entry name" value="Sec1-like_dom2"/>
</dbReference>
<dbReference type="Gene3D" id="3.90.830.10">
    <property type="entry name" value="Syntaxin Binding Protein 1, Chain A, domain 2"/>
    <property type="match status" value="1"/>
</dbReference>
<sequence>MSNLRETVRKRILVDMIRSVQPTSRWKIVVVDAKSLRILNSACKMADILEENVTLVEDITRKRTSYPSKDAIYFISPLSESVHALVDDFTRAKPMYACAHVFFSAPLPDNLIGKLREIGQFIQTFRELNIDFMPKEEQVFTISHPNTLYNIFHPPTPATATSELQSIASKLMSVFSTLGELPHIRYHDVSGENHPDGIPFRLATMLKREFENKCEQEPEFPPKSSFRQPVLILLDRSFDLMSPLVHEFTYQAMMNDLLVMDDGKYVYQAEDNEEATSASAMGASAAPTSVKSADPKLTKALLDETDVIWMLIRHWHFVEASAYVIDNFKKFLMENKAAVSYLSGEQKKVDLNEMKDTITSIPQFQEMKAKFSVHINICNECQAIFERRRLDLVASVEQDLATGETADGKTPRNIVVDMTPVLVDTQIPAYDKLRVLMLYIIAQEGIQDLDRKRLLDAAKLSLEDSQAITNLGLLGVRLSSNQEKKKKLNVPRYTYYGRVAEKKKKARKRKEGDVPYDLSRFVPMLKYIIEDQISGNLDAQLFPWINAPPNDENSAKAGSSSTAAAAAAAAASAMFSTKSKIPAALQPLASAGNPYSLRTTRASWAKKPKLNMNDGGGFGGAGGGAGASGKNGEDADDLRKNGPRVVIFIAGGVTFSEIRSGYEIVKELKRDVIIGSTSIINSTQFINVLKTIHSKDEARGIGSTGHLAQDSLSVDAVVIPKSVQGSAIDLSRKDSTRVAAKEEPAGKEKKGFKLFKKKEKE</sequence>
<dbReference type="STRING" id="246404.A0A507FNK4"/>
<gene>
    <name evidence="3" type="ORF">CcCBS67573_g00751</name>
</gene>
<evidence type="ECO:0000313" key="4">
    <source>
        <dbReference type="Proteomes" id="UP000320333"/>
    </source>
</evidence>
<dbReference type="GO" id="GO:0016192">
    <property type="term" value="P:vesicle-mediated transport"/>
    <property type="evidence" value="ECO:0007669"/>
    <property type="project" value="InterPro"/>
</dbReference>
<dbReference type="Pfam" id="PF00995">
    <property type="entry name" value="Sec1"/>
    <property type="match status" value="1"/>
</dbReference>
<organism evidence="3 4">
    <name type="scientific">Chytriomyces confervae</name>
    <dbReference type="NCBI Taxonomy" id="246404"/>
    <lineage>
        <taxon>Eukaryota</taxon>
        <taxon>Fungi</taxon>
        <taxon>Fungi incertae sedis</taxon>
        <taxon>Chytridiomycota</taxon>
        <taxon>Chytridiomycota incertae sedis</taxon>
        <taxon>Chytridiomycetes</taxon>
        <taxon>Chytridiales</taxon>
        <taxon>Chytriomycetaceae</taxon>
        <taxon>Chytriomyces</taxon>
    </lineage>
</organism>
<dbReference type="Gene3D" id="3.40.50.1910">
    <property type="match status" value="2"/>
</dbReference>
<dbReference type="Gene3D" id="3.40.50.2060">
    <property type="match status" value="1"/>
</dbReference>
<keyword evidence="4" id="KW-1185">Reference proteome</keyword>
<evidence type="ECO:0000313" key="3">
    <source>
        <dbReference type="EMBL" id="TPX77999.1"/>
    </source>
</evidence>
<feature type="compositionally biased region" description="Basic residues" evidence="2">
    <location>
        <begin position="752"/>
        <end position="761"/>
    </location>
</feature>
<evidence type="ECO:0000256" key="1">
    <source>
        <dbReference type="ARBA" id="ARBA00009884"/>
    </source>
</evidence>
<feature type="region of interest" description="Disordered" evidence="2">
    <location>
        <begin position="734"/>
        <end position="761"/>
    </location>
</feature>
<evidence type="ECO:0000256" key="2">
    <source>
        <dbReference type="SAM" id="MobiDB-lite"/>
    </source>
</evidence>
<reference evidence="3 4" key="1">
    <citation type="journal article" date="2019" name="Sci. Rep.">
        <title>Comparative genomics of chytrid fungi reveal insights into the obligate biotrophic and pathogenic lifestyle of Synchytrium endobioticum.</title>
        <authorList>
            <person name="van de Vossenberg B.T.L.H."/>
            <person name="Warris S."/>
            <person name="Nguyen H.D.T."/>
            <person name="van Gent-Pelzer M.P.E."/>
            <person name="Joly D.L."/>
            <person name="van de Geest H.C."/>
            <person name="Bonants P.J.M."/>
            <person name="Smith D.S."/>
            <person name="Levesque C.A."/>
            <person name="van der Lee T.A.J."/>
        </authorList>
    </citation>
    <scope>NUCLEOTIDE SEQUENCE [LARGE SCALE GENOMIC DNA]</scope>
    <source>
        <strain evidence="3 4">CBS 675.73</strain>
    </source>
</reference>
<dbReference type="EMBL" id="QEAP01000011">
    <property type="protein sequence ID" value="TPX77999.1"/>
    <property type="molecule type" value="Genomic_DNA"/>
</dbReference>
<proteinExistence type="inferred from homology"/>
<feature type="region of interest" description="Disordered" evidence="2">
    <location>
        <begin position="608"/>
        <end position="637"/>
    </location>
</feature>
<accession>A0A507FNK4</accession>
<comment type="similarity">
    <text evidence="1">Belongs to the STXBP/unc-18/SEC1 family.</text>
</comment>
<feature type="compositionally biased region" description="Basic and acidic residues" evidence="2">
    <location>
        <begin position="734"/>
        <end position="751"/>
    </location>
</feature>
<dbReference type="InterPro" id="IPR036045">
    <property type="entry name" value="Sec1-like_sf"/>
</dbReference>
<dbReference type="InterPro" id="IPR043154">
    <property type="entry name" value="Sec-1-like_dom1"/>
</dbReference>
<dbReference type="InterPro" id="IPR001619">
    <property type="entry name" value="Sec1-like"/>
</dbReference>
<feature type="compositionally biased region" description="Gly residues" evidence="2">
    <location>
        <begin position="614"/>
        <end position="629"/>
    </location>
</feature>
<dbReference type="Gene3D" id="1.25.40.60">
    <property type="match status" value="1"/>
</dbReference>
<dbReference type="Proteomes" id="UP000320333">
    <property type="component" value="Unassembled WGS sequence"/>
</dbReference>
<dbReference type="SUPFAM" id="SSF56815">
    <property type="entry name" value="Sec1/munc18-like (SM) proteins"/>
    <property type="match status" value="1"/>
</dbReference>
<dbReference type="InterPro" id="IPR043127">
    <property type="entry name" value="Sec-1-like_dom3a"/>
</dbReference>
<dbReference type="AlphaFoldDB" id="A0A507FNK4"/>
<dbReference type="OrthoDB" id="2228at2759"/>
<dbReference type="PANTHER" id="PTHR11679">
    <property type="entry name" value="VESICLE PROTEIN SORTING-ASSOCIATED"/>
    <property type="match status" value="1"/>
</dbReference>
<dbReference type="PIRSF" id="PIRSF005715">
    <property type="entry name" value="VPS45_Sec1"/>
    <property type="match status" value="1"/>
</dbReference>